<dbReference type="GO" id="GO:0005615">
    <property type="term" value="C:extracellular space"/>
    <property type="evidence" value="ECO:0007669"/>
    <property type="project" value="UniProtKB-KW"/>
</dbReference>
<feature type="domain" description="Chemokine interleukin-8-like" evidence="2">
    <location>
        <begin position="49"/>
        <end position="109"/>
    </location>
</feature>
<dbReference type="STRING" id="8932.A0A2I0LGD7"/>
<dbReference type="GO" id="GO:0070098">
    <property type="term" value="P:chemokine-mediated signaling pathway"/>
    <property type="evidence" value="ECO:0007669"/>
    <property type="project" value="TreeGrafter"/>
</dbReference>
<dbReference type="SMART" id="SM00199">
    <property type="entry name" value="SCY"/>
    <property type="match status" value="1"/>
</dbReference>
<dbReference type="GO" id="GO:0006954">
    <property type="term" value="P:inflammatory response"/>
    <property type="evidence" value="ECO:0007669"/>
    <property type="project" value="TreeGrafter"/>
</dbReference>
<dbReference type="PANTHER" id="PTHR12015:SF80">
    <property type="entry name" value="C-C MOTIF CHEMOKINE 19"/>
    <property type="match status" value="1"/>
</dbReference>
<evidence type="ECO:0000259" key="2">
    <source>
        <dbReference type="SMART" id="SM00199"/>
    </source>
</evidence>
<evidence type="ECO:0000313" key="4">
    <source>
        <dbReference type="Proteomes" id="UP000053872"/>
    </source>
</evidence>
<dbReference type="Gene3D" id="2.40.50.40">
    <property type="match status" value="1"/>
</dbReference>
<dbReference type="GO" id="GO:0048245">
    <property type="term" value="P:eosinophil chemotaxis"/>
    <property type="evidence" value="ECO:0007669"/>
    <property type="project" value="TreeGrafter"/>
</dbReference>
<dbReference type="GO" id="GO:0030335">
    <property type="term" value="P:positive regulation of cell migration"/>
    <property type="evidence" value="ECO:0007669"/>
    <property type="project" value="TreeGrafter"/>
</dbReference>
<keyword evidence="4" id="KW-1185">Reference proteome</keyword>
<evidence type="ECO:0000313" key="3">
    <source>
        <dbReference type="EMBL" id="PKK16512.1"/>
    </source>
</evidence>
<dbReference type="PANTHER" id="PTHR12015">
    <property type="entry name" value="SMALL INDUCIBLE CYTOKINE A"/>
    <property type="match status" value="1"/>
</dbReference>
<dbReference type="InParanoid" id="A0A2I0LGD7"/>
<evidence type="ECO:0000256" key="1">
    <source>
        <dbReference type="ARBA" id="ARBA00022514"/>
    </source>
</evidence>
<dbReference type="InterPro" id="IPR039809">
    <property type="entry name" value="Chemokine_b/g/d"/>
</dbReference>
<dbReference type="SUPFAM" id="SSF54117">
    <property type="entry name" value="Interleukin 8-like chemokines"/>
    <property type="match status" value="1"/>
</dbReference>
<accession>A0A2I0LGD7</accession>
<protein>
    <recommendedName>
        <fullName evidence="2">Chemokine interleukin-8-like domain-containing protein</fullName>
    </recommendedName>
</protein>
<organism evidence="3 4">
    <name type="scientific">Columba livia</name>
    <name type="common">Rock dove</name>
    <dbReference type="NCBI Taxonomy" id="8932"/>
    <lineage>
        <taxon>Eukaryota</taxon>
        <taxon>Metazoa</taxon>
        <taxon>Chordata</taxon>
        <taxon>Craniata</taxon>
        <taxon>Vertebrata</taxon>
        <taxon>Euteleostomi</taxon>
        <taxon>Archelosauria</taxon>
        <taxon>Archosauria</taxon>
        <taxon>Dinosauria</taxon>
        <taxon>Saurischia</taxon>
        <taxon>Theropoda</taxon>
        <taxon>Coelurosauria</taxon>
        <taxon>Aves</taxon>
        <taxon>Neognathae</taxon>
        <taxon>Neoaves</taxon>
        <taxon>Columbimorphae</taxon>
        <taxon>Columbiformes</taxon>
        <taxon>Columbidae</taxon>
        <taxon>Columba</taxon>
    </lineage>
</organism>
<dbReference type="GO" id="GO:0048020">
    <property type="term" value="F:CCR chemokine receptor binding"/>
    <property type="evidence" value="ECO:0007669"/>
    <property type="project" value="TreeGrafter"/>
</dbReference>
<dbReference type="GO" id="GO:0008009">
    <property type="term" value="F:chemokine activity"/>
    <property type="evidence" value="ECO:0007669"/>
    <property type="project" value="InterPro"/>
</dbReference>
<gene>
    <name evidence="3" type="ORF">A306_00000459</name>
</gene>
<comment type="caution">
    <text evidence="3">The sequence shown here is derived from an EMBL/GenBank/DDBJ whole genome shotgun (WGS) entry which is preliminary data.</text>
</comment>
<feature type="non-terminal residue" evidence="3">
    <location>
        <position position="1"/>
    </location>
</feature>
<sequence length="126" mass="14034">AELTSPPRSTTLSSPTPARLSIKMQQLYLLCFSLLVIGRILDVHGGNNVLDCCLRTKETPIPWRIVQDYRLQLVQDGCNIPATVFITTKGKRLCAPLQAPWVVQLQKKLDASPARKVSARPALRQE</sequence>
<dbReference type="GO" id="GO:0061844">
    <property type="term" value="P:antimicrobial humoral immune response mediated by antimicrobial peptide"/>
    <property type="evidence" value="ECO:0007669"/>
    <property type="project" value="TreeGrafter"/>
</dbReference>
<proteinExistence type="predicted"/>
<name>A0A2I0LGD7_COLLI</name>
<keyword evidence="1" id="KW-0202">Cytokine</keyword>
<dbReference type="Pfam" id="PF00048">
    <property type="entry name" value="IL8"/>
    <property type="match status" value="1"/>
</dbReference>
<dbReference type="InterPro" id="IPR001811">
    <property type="entry name" value="Chemokine_IL8-like_dom"/>
</dbReference>
<dbReference type="AlphaFoldDB" id="A0A2I0LGD7"/>
<dbReference type="EMBL" id="AKCR02002007">
    <property type="protein sequence ID" value="PKK16512.1"/>
    <property type="molecule type" value="Genomic_DNA"/>
</dbReference>
<dbReference type="InterPro" id="IPR036048">
    <property type="entry name" value="Interleukin_8-like_sf"/>
</dbReference>
<reference evidence="3 4" key="1">
    <citation type="journal article" date="2013" name="Science">
        <title>Genomic diversity and evolution of the head crest in the rock pigeon.</title>
        <authorList>
            <person name="Shapiro M.D."/>
            <person name="Kronenberg Z."/>
            <person name="Li C."/>
            <person name="Domyan E.T."/>
            <person name="Pan H."/>
            <person name="Campbell M."/>
            <person name="Tan H."/>
            <person name="Huff C.D."/>
            <person name="Hu H."/>
            <person name="Vickrey A.I."/>
            <person name="Nielsen S.C."/>
            <person name="Stringham S.A."/>
            <person name="Hu H."/>
            <person name="Willerslev E."/>
            <person name="Gilbert M.T."/>
            <person name="Yandell M."/>
            <person name="Zhang G."/>
            <person name="Wang J."/>
        </authorList>
    </citation>
    <scope>NUCLEOTIDE SEQUENCE [LARGE SCALE GENOMIC DNA]</scope>
    <source>
        <tissue evidence="3">Blood</tissue>
    </source>
</reference>
<dbReference type="Proteomes" id="UP000053872">
    <property type="component" value="Unassembled WGS sequence"/>
</dbReference>